<proteinExistence type="predicted"/>
<evidence type="ECO:0000313" key="2">
    <source>
        <dbReference type="EMBL" id="OWV28977.1"/>
    </source>
</evidence>
<dbReference type="AlphaFoldDB" id="A0A246RYC1"/>
<dbReference type="EMBL" id="JPUA01000034">
    <property type="protein sequence ID" value="OWV28977.1"/>
    <property type="molecule type" value="Genomic_DNA"/>
</dbReference>
<comment type="caution">
    <text evidence="2">The sequence shown here is derived from an EMBL/GenBank/DDBJ whole genome shotgun (WGS) entry which is preliminary data.</text>
</comment>
<evidence type="ECO:0000256" key="1">
    <source>
        <dbReference type="SAM" id="MobiDB-lite"/>
    </source>
</evidence>
<dbReference type="InterPro" id="IPR046689">
    <property type="entry name" value="DUF6559"/>
</dbReference>
<dbReference type="RefSeq" id="WP_088700977.1">
    <property type="nucleotide sequence ID" value="NZ_JPUA01000034.1"/>
</dbReference>
<gene>
    <name evidence="2" type="ORF">JI62_15210</name>
</gene>
<dbReference type="OrthoDB" id="6057961at2"/>
<dbReference type="Proteomes" id="UP000197334">
    <property type="component" value="Unassembled WGS sequence"/>
</dbReference>
<name>A0A246RYC1_9GAMM</name>
<organism evidence="2 3">
    <name type="scientific">Halomonas campaniensis</name>
    <dbReference type="NCBI Taxonomy" id="213554"/>
    <lineage>
        <taxon>Bacteria</taxon>
        <taxon>Pseudomonadati</taxon>
        <taxon>Pseudomonadota</taxon>
        <taxon>Gammaproteobacteria</taxon>
        <taxon>Oceanospirillales</taxon>
        <taxon>Halomonadaceae</taxon>
        <taxon>Halomonas</taxon>
    </lineage>
</organism>
<sequence>MGLLDNFKKKRAIKSYIEKLPNVLVNDYGRQEYYTQLQVRRSIERAGLNSQHQHYALAMYANRPEFVAYQSEIHENFSYEELREEVGGAYFSGSTEFNCSSVIAASASFGGDTSSMDCSGGGGDGSP</sequence>
<feature type="region of interest" description="Disordered" evidence="1">
    <location>
        <begin position="108"/>
        <end position="127"/>
    </location>
</feature>
<reference evidence="2 3" key="1">
    <citation type="submission" date="2014-08" db="EMBL/GenBank/DDBJ databases">
        <title>Draft genome sequence of a novel L-asparaginase producing marine bacterium, Halomonas campaniensis.</title>
        <authorList>
            <person name="Sundarakrishnan B."/>
            <person name="Moushumi Priya A."/>
            <person name="Raman G."/>
            <person name="Sakthivel N."/>
            <person name="Park S."/>
            <person name="Jayachandran S."/>
        </authorList>
    </citation>
    <scope>NUCLEOTIDE SEQUENCE [LARGE SCALE GENOMIC DNA]</scope>
    <source>
        <strain evidence="2 3">SK03</strain>
    </source>
</reference>
<accession>A0A246RYC1</accession>
<evidence type="ECO:0000313" key="3">
    <source>
        <dbReference type="Proteomes" id="UP000197334"/>
    </source>
</evidence>
<dbReference type="Pfam" id="PF20196">
    <property type="entry name" value="DUF6559"/>
    <property type="match status" value="1"/>
</dbReference>
<protein>
    <submittedName>
        <fullName evidence="2">Uncharacterized protein</fullName>
    </submittedName>
</protein>
<keyword evidence="3" id="KW-1185">Reference proteome</keyword>